<proteinExistence type="predicted"/>
<protein>
    <submittedName>
        <fullName evidence="2">Uncharacterized protein</fullName>
    </submittedName>
</protein>
<keyword evidence="1" id="KW-0472">Membrane</keyword>
<dbReference type="Proteomes" id="UP000199017">
    <property type="component" value="Unassembled WGS sequence"/>
</dbReference>
<evidence type="ECO:0000313" key="2">
    <source>
        <dbReference type="EMBL" id="SDH44099.1"/>
    </source>
</evidence>
<reference evidence="2 3" key="1">
    <citation type="submission" date="2016-10" db="EMBL/GenBank/DDBJ databases">
        <authorList>
            <person name="de Groot N.N."/>
        </authorList>
    </citation>
    <scope>NUCLEOTIDE SEQUENCE [LARGE SCALE GENOMIC DNA]</scope>
    <source>
        <strain evidence="3">P4B,CCM 7963,CECT 7998,DSM 25260,IBRC-M 10614,KCTC 13821</strain>
    </source>
</reference>
<dbReference type="AlphaFoldDB" id="A0A1G8CFH8"/>
<dbReference type="RefSeq" id="WP_170031560.1">
    <property type="nucleotide sequence ID" value="NZ_FNDU01000001.1"/>
</dbReference>
<keyword evidence="3" id="KW-1185">Reference proteome</keyword>
<keyword evidence="1" id="KW-0812">Transmembrane</keyword>
<keyword evidence="1" id="KW-1133">Transmembrane helix</keyword>
<dbReference type="Pfam" id="PF26359">
    <property type="entry name" value="YwtC"/>
    <property type="match status" value="1"/>
</dbReference>
<dbReference type="STRING" id="930129.SAMN05216352_101300"/>
<evidence type="ECO:0000313" key="3">
    <source>
        <dbReference type="Proteomes" id="UP000199017"/>
    </source>
</evidence>
<feature type="transmembrane region" description="Helical" evidence="1">
    <location>
        <begin position="7"/>
        <end position="23"/>
    </location>
</feature>
<sequence length="53" mass="6286">MPKLRTVLPYLFLLGLVLFMYFFKHDEVLTPQESEAIDSHLEHEDEDESFLSD</sequence>
<dbReference type="InterPro" id="IPR058890">
    <property type="entry name" value="YwtC-like"/>
</dbReference>
<dbReference type="EMBL" id="FNDU01000001">
    <property type="protein sequence ID" value="SDH44099.1"/>
    <property type="molecule type" value="Genomic_DNA"/>
</dbReference>
<accession>A0A1G8CFH8</accession>
<name>A0A1G8CFH8_9BACI</name>
<gene>
    <name evidence="2" type="ORF">SAMN05216352_101300</name>
</gene>
<organism evidence="2 3">
    <name type="scientific">Alteribacillus bidgolensis</name>
    <dbReference type="NCBI Taxonomy" id="930129"/>
    <lineage>
        <taxon>Bacteria</taxon>
        <taxon>Bacillati</taxon>
        <taxon>Bacillota</taxon>
        <taxon>Bacilli</taxon>
        <taxon>Bacillales</taxon>
        <taxon>Bacillaceae</taxon>
        <taxon>Alteribacillus</taxon>
    </lineage>
</organism>
<evidence type="ECO:0000256" key="1">
    <source>
        <dbReference type="SAM" id="Phobius"/>
    </source>
</evidence>